<evidence type="ECO:0000313" key="2">
    <source>
        <dbReference type="Proteomes" id="UP001501333"/>
    </source>
</evidence>
<dbReference type="EMBL" id="BAABAO010000013">
    <property type="protein sequence ID" value="GAA4136802.1"/>
    <property type="molecule type" value="Genomic_DNA"/>
</dbReference>
<sequence>MINFNNIWIDFACPNCNYESGIQLIDVKSEKTIFCHNCKSKIELKDSDGSVHNSIETMNASIKKLNNIFKKFGQ</sequence>
<gene>
    <name evidence="1" type="ORF">GCM10022250_33860</name>
</gene>
<accession>A0ABP7YJ44</accession>
<keyword evidence="2" id="KW-1185">Reference proteome</keyword>
<dbReference type="Proteomes" id="UP001501333">
    <property type="component" value="Unassembled WGS sequence"/>
</dbReference>
<protein>
    <submittedName>
        <fullName evidence="1">Uncharacterized protein</fullName>
    </submittedName>
</protein>
<proteinExistence type="predicted"/>
<reference evidence="2" key="1">
    <citation type="journal article" date="2019" name="Int. J. Syst. Evol. Microbiol.">
        <title>The Global Catalogue of Microorganisms (GCM) 10K type strain sequencing project: providing services to taxonomists for standard genome sequencing and annotation.</title>
        <authorList>
            <consortium name="The Broad Institute Genomics Platform"/>
            <consortium name="The Broad Institute Genome Sequencing Center for Infectious Disease"/>
            <person name="Wu L."/>
            <person name="Ma J."/>
        </authorList>
    </citation>
    <scope>NUCLEOTIDE SEQUENCE [LARGE SCALE GENOMIC DNA]</scope>
    <source>
        <strain evidence="2">JCM 17386</strain>
    </source>
</reference>
<organism evidence="1 2">
    <name type="scientific">Flavobacterium chungbukense</name>
    <dbReference type="NCBI Taxonomy" id="877464"/>
    <lineage>
        <taxon>Bacteria</taxon>
        <taxon>Pseudomonadati</taxon>
        <taxon>Bacteroidota</taxon>
        <taxon>Flavobacteriia</taxon>
        <taxon>Flavobacteriales</taxon>
        <taxon>Flavobacteriaceae</taxon>
        <taxon>Flavobacterium</taxon>
    </lineage>
</organism>
<comment type="caution">
    <text evidence="1">The sequence shown here is derived from an EMBL/GenBank/DDBJ whole genome shotgun (WGS) entry which is preliminary data.</text>
</comment>
<name>A0ABP7YJ44_9FLAO</name>
<evidence type="ECO:0000313" key="1">
    <source>
        <dbReference type="EMBL" id="GAA4136802.1"/>
    </source>
</evidence>